<dbReference type="EMBL" id="JAIWYP010000013">
    <property type="protein sequence ID" value="KAH3718360.1"/>
    <property type="molecule type" value="Genomic_DNA"/>
</dbReference>
<reference evidence="1" key="1">
    <citation type="journal article" date="2019" name="bioRxiv">
        <title>The Genome of the Zebra Mussel, Dreissena polymorpha: A Resource for Invasive Species Research.</title>
        <authorList>
            <person name="McCartney M.A."/>
            <person name="Auch B."/>
            <person name="Kono T."/>
            <person name="Mallez S."/>
            <person name="Zhang Y."/>
            <person name="Obille A."/>
            <person name="Becker A."/>
            <person name="Abrahante J.E."/>
            <person name="Garbe J."/>
            <person name="Badalamenti J.P."/>
            <person name="Herman A."/>
            <person name="Mangelson H."/>
            <person name="Liachko I."/>
            <person name="Sullivan S."/>
            <person name="Sone E.D."/>
            <person name="Koren S."/>
            <person name="Silverstein K.A.T."/>
            <person name="Beckman K.B."/>
            <person name="Gohl D.M."/>
        </authorList>
    </citation>
    <scope>NUCLEOTIDE SEQUENCE</scope>
    <source>
        <strain evidence="1">Duluth1</strain>
        <tissue evidence="1">Whole animal</tissue>
    </source>
</reference>
<dbReference type="Proteomes" id="UP000828390">
    <property type="component" value="Unassembled WGS sequence"/>
</dbReference>
<name>A0A9D4C6Y0_DREPO</name>
<dbReference type="AlphaFoldDB" id="A0A9D4C6Y0"/>
<comment type="caution">
    <text evidence="1">The sequence shown here is derived from an EMBL/GenBank/DDBJ whole genome shotgun (WGS) entry which is preliminary data.</text>
</comment>
<protein>
    <submittedName>
        <fullName evidence="1">Uncharacterized protein</fullName>
    </submittedName>
</protein>
<accession>A0A9D4C6Y0</accession>
<gene>
    <name evidence="1" type="ORF">DPMN_061163</name>
</gene>
<reference evidence="1" key="2">
    <citation type="submission" date="2020-11" db="EMBL/GenBank/DDBJ databases">
        <authorList>
            <person name="McCartney M.A."/>
            <person name="Auch B."/>
            <person name="Kono T."/>
            <person name="Mallez S."/>
            <person name="Becker A."/>
            <person name="Gohl D.M."/>
            <person name="Silverstein K.A.T."/>
            <person name="Koren S."/>
            <person name="Bechman K.B."/>
            <person name="Herman A."/>
            <person name="Abrahante J.E."/>
            <person name="Garbe J."/>
        </authorList>
    </citation>
    <scope>NUCLEOTIDE SEQUENCE</scope>
    <source>
        <strain evidence="1">Duluth1</strain>
        <tissue evidence="1">Whole animal</tissue>
    </source>
</reference>
<sequence length="107" mass="12372">MIAEALKQAKVIESDDLNVLVSSKVCEMSSRKCMYGECTKCKGRLLTVDKENLDKDITWYEWKTKKEVRNIKKNKDITEKTITITVKESQTGPAVTLIDRFEEQLNR</sequence>
<proteinExistence type="predicted"/>
<evidence type="ECO:0000313" key="2">
    <source>
        <dbReference type="Proteomes" id="UP000828390"/>
    </source>
</evidence>
<keyword evidence="2" id="KW-1185">Reference proteome</keyword>
<organism evidence="1 2">
    <name type="scientific">Dreissena polymorpha</name>
    <name type="common">Zebra mussel</name>
    <name type="synonym">Mytilus polymorpha</name>
    <dbReference type="NCBI Taxonomy" id="45954"/>
    <lineage>
        <taxon>Eukaryota</taxon>
        <taxon>Metazoa</taxon>
        <taxon>Spiralia</taxon>
        <taxon>Lophotrochozoa</taxon>
        <taxon>Mollusca</taxon>
        <taxon>Bivalvia</taxon>
        <taxon>Autobranchia</taxon>
        <taxon>Heteroconchia</taxon>
        <taxon>Euheterodonta</taxon>
        <taxon>Imparidentia</taxon>
        <taxon>Neoheterodontei</taxon>
        <taxon>Myida</taxon>
        <taxon>Dreissenoidea</taxon>
        <taxon>Dreissenidae</taxon>
        <taxon>Dreissena</taxon>
    </lineage>
</organism>
<evidence type="ECO:0000313" key="1">
    <source>
        <dbReference type="EMBL" id="KAH3718360.1"/>
    </source>
</evidence>